<evidence type="ECO:0000256" key="3">
    <source>
        <dbReference type="ARBA" id="ARBA00022946"/>
    </source>
</evidence>
<dbReference type="GO" id="GO:0003735">
    <property type="term" value="F:structural constituent of ribosome"/>
    <property type="evidence" value="ECO:0007669"/>
    <property type="project" value="InterPro"/>
</dbReference>
<dbReference type="OrthoDB" id="10059330at2759"/>
<dbReference type="PANTHER" id="PTHR13409">
    <property type="entry name" value="MITOCHONDRIAL 39S RIBOSOMAL PROTEIN L51"/>
    <property type="match status" value="1"/>
</dbReference>
<keyword evidence="4 9" id="KW-0689">Ribosomal protein</keyword>
<evidence type="ECO:0000313" key="10">
    <source>
        <dbReference type="Proteomes" id="UP000886998"/>
    </source>
</evidence>
<evidence type="ECO:0000256" key="8">
    <source>
        <dbReference type="ARBA" id="ARBA00035419"/>
    </source>
</evidence>
<name>A0A8X6YQF6_9ARAC</name>
<proteinExistence type="inferred from homology"/>
<reference evidence="9" key="1">
    <citation type="submission" date="2020-08" db="EMBL/GenBank/DDBJ databases">
        <title>Multicomponent nature underlies the extraordinary mechanical properties of spider dragline silk.</title>
        <authorList>
            <person name="Kono N."/>
            <person name="Nakamura H."/>
            <person name="Mori M."/>
            <person name="Yoshida Y."/>
            <person name="Ohtoshi R."/>
            <person name="Malay A.D."/>
            <person name="Moran D.A.P."/>
            <person name="Tomita M."/>
            <person name="Numata K."/>
            <person name="Arakawa K."/>
        </authorList>
    </citation>
    <scope>NUCLEOTIDE SEQUENCE</scope>
</reference>
<evidence type="ECO:0000256" key="4">
    <source>
        <dbReference type="ARBA" id="ARBA00022980"/>
    </source>
</evidence>
<dbReference type="GO" id="GO:0006412">
    <property type="term" value="P:translation"/>
    <property type="evidence" value="ECO:0007669"/>
    <property type="project" value="TreeGrafter"/>
</dbReference>
<gene>
    <name evidence="9" type="primary">mRpL51</name>
    <name evidence="9" type="ORF">TNIN_59421</name>
</gene>
<dbReference type="EMBL" id="BMAV01022406">
    <property type="protein sequence ID" value="GFY77291.1"/>
    <property type="molecule type" value="Genomic_DNA"/>
</dbReference>
<evidence type="ECO:0000313" key="9">
    <source>
        <dbReference type="EMBL" id="GFY77291.1"/>
    </source>
</evidence>
<protein>
    <recommendedName>
        <fullName evidence="7">Large ribosomal subunit protein mL51</fullName>
    </recommendedName>
    <alternativeName>
        <fullName evidence="8">39S ribosomal protein L51, mitochondrial</fullName>
    </alternativeName>
</protein>
<dbReference type="Proteomes" id="UP000886998">
    <property type="component" value="Unassembled WGS sequence"/>
</dbReference>
<dbReference type="InterPro" id="IPR019373">
    <property type="entry name" value="Ribosomal_mL51"/>
</dbReference>
<comment type="subcellular location">
    <subcellularLocation>
        <location evidence="1">Mitochondrion</location>
    </subcellularLocation>
</comment>
<organism evidence="9 10">
    <name type="scientific">Trichonephila inaurata madagascariensis</name>
    <dbReference type="NCBI Taxonomy" id="2747483"/>
    <lineage>
        <taxon>Eukaryota</taxon>
        <taxon>Metazoa</taxon>
        <taxon>Ecdysozoa</taxon>
        <taxon>Arthropoda</taxon>
        <taxon>Chelicerata</taxon>
        <taxon>Arachnida</taxon>
        <taxon>Araneae</taxon>
        <taxon>Araneomorphae</taxon>
        <taxon>Entelegynae</taxon>
        <taxon>Araneoidea</taxon>
        <taxon>Nephilidae</taxon>
        <taxon>Trichonephila</taxon>
        <taxon>Trichonephila inaurata</taxon>
    </lineage>
</organism>
<dbReference type="AlphaFoldDB" id="A0A8X6YQF6"/>
<dbReference type="Pfam" id="PF10244">
    <property type="entry name" value="MRP-L51"/>
    <property type="match status" value="1"/>
</dbReference>
<sequence>MFTPIKASFKPVVPLYGYFRFQSSEVGNMNNFCKQIFNNITSFNVTQVRHIRETPWKKEYLRRYGYKERFFERPDTLPRIPENHKNLKTGLDKLPEYQPYKAWSDKRKYFGQNDYIDILGDGSIHPVKLLTNMPPWLRGFQGNEFQMLLLKQTNYQHWRAAMKYNHLAKNELFDGTLCGKRFKAGMSEVRIQFLLNCLRFDAKDTRIERKEKDEFAPIRKIWDDFI</sequence>
<keyword evidence="5" id="KW-0496">Mitochondrion</keyword>
<evidence type="ECO:0000256" key="2">
    <source>
        <dbReference type="ARBA" id="ARBA00010972"/>
    </source>
</evidence>
<evidence type="ECO:0000256" key="6">
    <source>
        <dbReference type="ARBA" id="ARBA00023274"/>
    </source>
</evidence>
<comment type="similarity">
    <text evidence="2">Belongs to the mitochondrion-specific ribosomal protein mL51 family.</text>
</comment>
<evidence type="ECO:0000256" key="1">
    <source>
        <dbReference type="ARBA" id="ARBA00004173"/>
    </source>
</evidence>
<keyword evidence="3" id="KW-0809">Transit peptide</keyword>
<comment type="caution">
    <text evidence="9">The sequence shown here is derived from an EMBL/GenBank/DDBJ whole genome shotgun (WGS) entry which is preliminary data.</text>
</comment>
<keyword evidence="10" id="KW-1185">Reference proteome</keyword>
<dbReference type="GO" id="GO:0005762">
    <property type="term" value="C:mitochondrial large ribosomal subunit"/>
    <property type="evidence" value="ECO:0007669"/>
    <property type="project" value="TreeGrafter"/>
</dbReference>
<evidence type="ECO:0000256" key="5">
    <source>
        <dbReference type="ARBA" id="ARBA00023128"/>
    </source>
</evidence>
<accession>A0A8X6YQF6</accession>
<dbReference type="PANTHER" id="PTHR13409:SF0">
    <property type="entry name" value="LARGE RIBOSOMAL SUBUNIT PROTEIN ML51"/>
    <property type="match status" value="1"/>
</dbReference>
<keyword evidence="6" id="KW-0687">Ribonucleoprotein</keyword>
<evidence type="ECO:0000256" key="7">
    <source>
        <dbReference type="ARBA" id="ARBA00035182"/>
    </source>
</evidence>